<keyword evidence="2" id="KW-1185">Reference proteome</keyword>
<dbReference type="Proteomes" id="UP000198923">
    <property type="component" value="Unassembled WGS sequence"/>
</dbReference>
<evidence type="ECO:0000313" key="2">
    <source>
        <dbReference type="Proteomes" id="UP000198923"/>
    </source>
</evidence>
<evidence type="ECO:0000313" key="1">
    <source>
        <dbReference type="EMBL" id="SDI52140.1"/>
    </source>
</evidence>
<reference evidence="1 2" key="1">
    <citation type="submission" date="2016-10" db="EMBL/GenBank/DDBJ databases">
        <authorList>
            <person name="de Groot N.N."/>
        </authorList>
    </citation>
    <scope>NUCLEOTIDE SEQUENCE [LARGE SCALE GENOMIC DNA]</scope>
    <source>
        <strain evidence="1 2">CPCC 201354</strain>
    </source>
</reference>
<sequence>MPVLSDLGWQVVGVDVSLGQSELARRGGVAALVADVGRLPLATQRGRPSVGTDAGPARFGARELVLQPDFVMFEPASPVVAGAGAGLVLTAAGRPGQSELQGAGGRGGQMCQETAGLRECEADQASCAFGACAAVTAR</sequence>
<name>A0A1G8LAB8_9ACTN</name>
<organism evidence="1 2">
    <name type="scientific">Sinosporangium album</name>
    <dbReference type="NCBI Taxonomy" id="504805"/>
    <lineage>
        <taxon>Bacteria</taxon>
        <taxon>Bacillati</taxon>
        <taxon>Actinomycetota</taxon>
        <taxon>Actinomycetes</taxon>
        <taxon>Streptosporangiales</taxon>
        <taxon>Streptosporangiaceae</taxon>
        <taxon>Sinosporangium</taxon>
    </lineage>
</organism>
<gene>
    <name evidence="1" type="ORF">SAMN05421505_1633</name>
</gene>
<dbReference type="AlphaFoldDB" id="A0A1G8LAB8"/>
<dbReference type="EMBL" id="FNCN01000063">
    <property type="protein sequence ID" value="SDI52140.1"/>
    <property type="molecule type" value="Genomic_DNA"/>
</dbReference>
<protein>
    <submittedName>
        <fullName evidence="1">Uncharacterized protein</fullName>
    </submittedName>
</protein>
<accession>A0A1G8LAB8</accession>
<proteinExistence type="predicted"/>